<evidence type="ECO:0000256" key="1">
    <source>
        <dbReference type="ARBA" id="ARBA00022722"/>
    </source>
</evidence>
<feature type="domain" description="DUF83" evidence="11">
    <location>
        <begin position="4"/>
        <end position="164"/>
    </location>
</feature>
<dbReference type="RefSeq" id="WP_072830925.1">
    <property type="nucleotide sequence ID" value="NZ_FQXP01000004.1"/>
</dbReference>
<comment type="similarity">
    <text evidence="9">Belongs to the CRISPR-associated exonuclease Cas4 family.</text>
</comment>
<comment type="function">
    <text evidence="9">CRISPR (clustered regularly interspaced short palindromic repeat) is an adaptive immune system that provides protection against mobile genetic elements (viruses, transposable elements and conjugative plasmids). CRISPR clusters contain sequences complementary to antecedent mobile elements and target invading nucleic acids. CRISPR clusters are transcribed and processed into CRISPR RNA (crRNA).</text>
</comment>
<comment type="cofactor">
    <cofactor evidence="9">
        <name>iron-sulfur cluster</name>
        <dbReference type="ChEBI" id="CHEBI:30408"/>
    </cofactor>
</comment>
<organism evidence="12 13">
    <name type="scientific">Clostridium collagenovorans DSM 3089</name>
    <dbReference type="NCBI Taxonomy" id="1121306"/>
    <lineage>
        <taxon>Bacteria</taxon>
        <taxon>Bacillati</taxon>
        <taxon>Bacillota</taxon>
        <taxon>Clostridia</taxon>
        <taxon>Eubacteriales</taxon>
        <taxon>Clostridiaceae</taxon>
        <taxon>Clostridium</taxon>
    </lineage>
</organism>
<sequence length="164" mass="19581">MKINGTLINYYFHCKRQCWLHGNRINLESNSEDVKIGKALHEVKELESKNTEISIDNIKIDKITEEYLVEIKKSDSDYEAVKWQVLFYLKILKSKGIYRKGKIEFIEKNKEKNKIFYEELTEEIEMELEEIENKVEALLKSDTPPVAEFQNKCKKCAYYEYCYI</sequence>
<dbReference type="AlphaFoldDB" id="A0A1M5V6D6"/>
<accession>A0A1M5V6D6</accession>
<evidence type="ECO:0000256" key="8">
    <source>
        <dbReference type="ARBA" id="ARBA00023211"/>
    </source>
</evidence>
<keyword evidence="2 9" id="KW-0479">Metal-binding</keyword>
<reference evidence="12 13" key="1">
    <citation type="submission" date="2016-11" db="EMBL/GenBank/DDBJ databases">
        <authorList>
            <person name="Jaros S."/>
            <person name="Januszkiewicz K."/>
            <person name="Wedrychowicz H."/>
        </authorList>
    </citation>
    <scope>NUCLEOTIDE SEQUENCE [LARGE SCALE GENOMIC DNA]</scope>
    <source>
        <strain evidence="12 13">DSM 3089</strain>
    </source>
</reference>
<evidence type="ECO:0000256" key="6">
    <source>
        <dbReference type="ARBA" id="ARBA00023014"/>
    </source>
</evidence>
<keyword evidence="6 9" id="KW-0411">Iron-sulfur</keyword>
<comment type="cofactor">
    <cofactor evidence="9">
        <name>Mg(2+)</name>
        <dbReference type="ChEBI" id="CHEBI:18420"/>
    </cofactor>
    <cofactor evidence="9">
        <name>Mn(2+)</name>
        <dbReference type="ChEBI" id="CHEBI:29035"/>
    </cofactor>
    <text evidence="9">Mg(2+) or Mn(2+) required for ssDNA cleavage activity.</text>
</comment>
<gene>
    <name evidence="12" type="ORF">SAMN02745196_01135</name>
</gene>
<dbReference type="STRING" id="1121306.SAMN02745196_01135"/>
<feature type="coiled-coil region" evidence="10">
    <location>
        <begin position="114"/>
        <end position="141"/>
    </location>
</feature>
<evidence type="ECO:0000313" key="12">
    <source>
        <dbReference type="EMBL" id="SHH70842.1"/>
    </source>
</evidence>
<dbReference type="Gene3D" id="3.90.320.10">
    <property type="match status" value="1"/>
</dbReference>
<dbReference type="PANTHER" id="PTHR37168">
    <property type="entry name" value="CRISPR-ASSOCIATED EXONUCLEASE CAS4"/>
    <property type="match status" value="1"/>
</dbReference>
<dbReference type="PANTHER" id="PTHR37168:SF2">
    <property type="entry name" value="CRISPR-ASSOCIATED EXONUCLEASE CAS4"/>
    <property type="match status" value="1"/>
</dbReference>
<dbReference type="NCBIfam" id="TIGR00372">
    <property type="entry name" value="cas4"/>
    <property type="match status" value="1"/>
</dbReference>
<dbReference type="GO" id="GO:0051607">
    <property type="term" value="P:defense response to virus"/>
    <property type="evidence" value="ECO:0007669"/>
    <property type="project" value="UniProtKB-KW"/>
</dbReference>
<keyword evidence="10" id="KW-0175">Coiled coil</keyword>
<evidence type="ECO:0000256" key="2">
    <source>
        <dbReference type="ARBA" id="ARBA00022723"/>
    </source>
</evidence>
<dbReference type="InterPro" id="IPR022765">
    <property type="entry name" value="Dna2/Cas4_DUF83"/>
</dbReference>
<dbReference type="Pfam" id="PF01930">
    <property type="entry name" value="Cas_Cas4"/>
    <property type="match status" value="1"/>
</dbReference>
<keyword evidence="5 9" id="KW-0408">Iron</keyword>
<keyword evidence="3 9" id="KW-0378">Hydrolase</keyword>
<keyword evidence="1 9" id="KW-0540">Nuclease</keyword>
<evidence type="ECO:0000256" key="7">
    <source>
        <dbReference type="ARBA" id="ARBA00023118"/>
    </source>
</evidence>
<keyword evidence="8 9" id="KW-0464">Manganese</keyword>
<dbReference type="Proteomes" id="UP000184526">
    <property type="component" value="Unassembled WGS sequence"/>
</dbReference>
<keyword evidence="4 9" id="KW-0269">Exonuclease</keyword>
<name>A0A1M5V6D6_9CLOT</name>
<evidence type="ECO:0000256" key="9">
    <source>
        <dbReference type="RuleBase" id="RU365022"/>
    </source>
</evidence>
<dbReference type="EC" id="3.1.12.1" evidence="9"/>
<dbReference type="GO" id="GO:0046872">
    <property type="term" value="F:metal ion binding"/>
    <property type="evidence" value="ECO:0007669"/>
    <property type="project" value="UniProtKB-KW"/>
</dbReference>
<protein>
    <recommendedName>
        <fullName evidence="9">CRISPR-associated exonuclease Cas4</fullName>
        <ecNumber evidence="9">3.1.12.1</ecNumber>
    </recommendedName>
</protein>
<proteinExistence type="inferred from homology"/>
<dbReference type="GO" id="GO:0004527">
    <property type="term" value="F:exonuclease activity"/>
    <property type="evidence" value="ECO:0007669"/>
    <property type="project" value="UniProtKB-KW"/>
</dbReference>
<dbReference type="OrthoDB" id="9794720at2"/>
<keyword evidence="7 9" id="KW-0051">Antiviral defense</keyword>
<evidence type="ECO:0000256" key="5">
    <source>
        <dbReference type="ARBA" id="ARBA00023004"/>
    </source>
</evidence>
<keyword evidence="13" id="KW-1185">Reference proteome</keyword>
<evidence type="ECO:0000313" key="13">
    <source>
        <dbReference type="Proteomes" id="UP000184526"/>
    </source>
</evidence>
<dbReference type="InterPro" id="IPR011604">
    <property type="entry name" value="PDDEXK-like_dom_sf"/>
</dbReference>
<evidence type="ECO:0000256" key="4">
    <source>
        <dbReference type="ARBA" id="ARBA00022839"/>
    </source>
</evidence>
<dbReference type="EMBL" id="FQXP01000004">
    <property type="protein sequence ID" value="SHH70842.1"/>
    <property type="molecule type" value="Genomic_DNA"/>
</dbReference>
<dbReference type="GO" id="GO:0051536">
    <property type="term" value="F:iron-sulfur cluster binding"/>
    <property type="evidence" value="ECO:0007669"/>
    <property type="project" value="UniProtKB-KW"/>
</dbReference>
<evidence type="ECO:0000256" key="10">
    <source>
        <dbReference type="SAM" id="Coils"/>
    </source>
</evidence>
<evidence type="ECO:0000256" key="3">
    <source>
        <dbReference type="ARBA" id="ARBA00022801"/>
    </source>
</evidence>
<evidence type="ECO:0000259" key="11">
    <source>
        <dbReference type="Pfam" id="PF01930"/>
    </source>
</evidence>
<dbReference type="InterPro" id="IPR013343">
    <property type="entry name" value="CRISPR-assoc_prot_Cas4"/>
</dbReference>